<dbReference type="NCBIfam" id="NF033674">
    <property type="entry name" value="stress_OB_fold"/>
    <property type="match status" value="1"/>
</dbReference>
<dbReference type="AlphaFoldDB" id="A0A6I5WQX4"/>
<accession>A0A6I5WQX4</accession>
<reference evidence="1" key="1">
    <citation type="submission" date="2022-09" db="EMBL/GenBank/DDBJ databases">
        <title>Molecular characterization of Glaesserella parasuis strains circulating in commercial swine farms using whole-genome sequencing.</title>
        <authorList>
            <person name="Mugabi R."/>
            <person name="Clavijo M."/>
            <person name="Li G."/>
        </authorList>
    </citation>
    <scope>NUCLEOTIDE SEQUENCE</scope>
    <source>
        <strain evidence="1">0435-53</strain>
    </source>
</reference>
<dbReference type="EMBL" id="JAODIR010000006">
    <property type="protein sequence ID" value="MDD2167453.1"/>
    <property type="molecule type" value="Genomic_DNA"/>
</dbReference>
<dbReference type="InterPro" id="IPR036700">
    <property type="entry name" value="BOBF_sf"/>
</dbReference>
<dbReference type="Pfam" id="PF04076">
    <property type="entry name" value="BOF"/>
    <property type="match status" value="1"/>
</dbReference>
<sequence>MKKLTLLSALILSTVSLSAFADKGYYQNGGFNNSQQAITPASQVSSMSDDQYVVLQGKLVKQLDKDNFTFRDASGEITVDIDDEVWRGLNVTPNDEIRLYGEIDKSLVGTEVDVHRVEKAN</sequence>
<dbReference type="SUPFAM" id="SSF101756">
    <property type="entry name" value="Hypothetical protein YgiW"/>
    <property type="match status" value="1"/>
</dbReference>
<protein>
    <submittedName>
        <fullName evidence="1">NirD/YgiW/YdeI family stress tolerance protein</fullName>
    </submittedName>
</protein>
<organism evidence="1 2">
    <name type="scientific">Glaesserella parasuis</name>
    <name type="common">Haemophilus parasuis</name>
    <dbReference type="NCBI Taxonomy" id="738"/>
    <lineage>
        <taxon>Bacteria</taxon>
        <taxon>Pseudomonadati</taxon>
        <taxon>Pseudomonadota</taxon>
        <taxon>Gammaproteobacteria</taxon>
        <taxon>Pasteurellales</taxon>
        <taxon>Pasteurellaceae</taxon>
        <taxon>Glaesserella</taxon>
    </lineage>
</organism>
<dbReference type="Proteomes" id="UP001148834">
    <property type="component" value="Unassembled WGS sequence"/>
</dbReference>
<name>A0A6I5WQX4_GLAPU</name>
<dbReference type="PANTHER" id="PTHR36571">
    <property type="entry name" value="PROTEIN YGIW"/>
    <property type="match status" value="1"/>
</dbReference>
<comment type="caution">
    <text evidence="1">The sequence shown here is derived from an EMBL/GenBank/DDBJ whole genome shotgun (WGS) entry which is preliminary data.</text>
</comment>
<dbReference type="Gene3D" id="2.40.50.200">
    <property type="entry name" value="Bacterial OB-fold"/>
    <property type="match status" value="1"/>
</dbReference>
<dbReference type="RefSeq" id="WP_021110352.1">
    <property type="nucleotide sequence ID" value="NZ_CP046114.1"/>
</dbReference>
<proteinExistence type="predicted"/>
<gene>
    <name evidence="1" type="ORF">N5925_02285</name>
</gene>
<dbReference type="InterPro" id="IPR005220">
    <property type="entry name" value="CarO-like"/>
</dbReference>
<evidence type="ECO:0000313" key="2">
    <source>
        <dbReference type="Proteomes" id="UP001148834"/>
    </source>
</evidence>
<evidence type="ECO:0000313" key="1">
    <source>
        <dbReference type="EMBL" id="MDD2167453.1"/>
    </source>
</evidence>
<dbReference type="PANTHER" id="PTHR36571:SF1">
    <property type="entry name" value="PROTEIN YGIW"/>
    <property type="match status" value="1"/>
</dbReference>